<evidence type="ECO:0000256" key="1">
    <source>
        <dbReference type="SAM" id="MobiDB-lite"/>
    </source>
</evidence>
<dbReference type="EMBL" id="CVRI01000048">
    <property type="protein sequence ID" value="CRK98930.1"/>
    <property type="molecule type" value="Genomic_DNA"/>
</dbReference>
<reference evidence="2 3" key="1">
    <citation type="submission" date="2015-04" db="EMBL/GenBank/DDBJ databases">
        <authorList>
            <person name="Syromyatnikov M.Y."/>
            <person name="Popov V.N."/>
        </authorList>
    </citation>
    <scope>NUCLEOTIDE SEQUENCE [LARGE SCALE GENOMIC DNA]</scope>
</reference>
<evidence type="ECO:0000313" key="3">
    <source>
        <dbReference type="Proteomes" id="UP000183832"/>
    </source>
</evidence>
<sequence>MSLLKRKREQEKLRKNGLNDYEASQPTKILSVSSNEWGNQMLNTDTTIPHQTPMTSFPPTKDIELDKYIKNMEEDCEKKVKIKGENIPSWKMQSTSEIVNPCEPVIIDKNLQQSKCYEAPLYIDPVTGNPISLNTENSLSNTPTYTSQIMTNKVDQGSHCDNQNCPNCKLK</sequence>
<keyword evidence="3" id="KW-1185">Reference proteome</keyword>
<protein>
    <submittedName>
        <fullName evidence="2">CLUMA_CG011918, isoform A</fullName>
    </submittedName>
</protein>
<proteinExistence type="predicted"/>
<evidence type="ECO:0000313" key="2">
    <source>
        <dbReference type="EMBL" id="CRK98930.1"/>
    </source>
</evidence>
<feature type="region of interest" description="Disordered" evidence="1">
    <location>
        <begin position="1"/>
        <end position="20"/>
    </location>
</feature>
<accession>A0A1J1IGN6</accession>
<dbReference type="Proteomes" id="UP000183832">
    <property type="component" value="Unassembled WGS sequence"/>
</dbReference>
<gene>
    <name evidence="2" type="ORF">CLUMA_CG011918</name>
</gene>
<dbReference type="AlphaFoldDB" id="A0A1J1IGN6"/>
<name>A0A1J1IGN6_9DIPT</name>
<organism evidence="2 3">
    <name type="scientific">Clunio marinus</name>
    <dbReference type="NCBI Taxonomy" id="568069"/>
    <lineage>
        <taxon>Eukaryota</taxon>
        <taxon>Metazoa</taxon>
        <taxon>Ecdysozoa</taxon>
        <taxon>Arthropoda</taxon>
        <taxon>Hexapoda</taxon>
        <taxon>Insecta</taxon>
        <taxon>Pterygota</taxon>
        <taxon>Neoptera</taxon>
        <taxon>Endopterygota</taxon>
        <taxon>Diptera</taxon>
        <taxon>Nematocera</taxon>
        <taxon>Chironomoidea</taxon>
        <taxon>Chironomidae</taxon>
        <taxon>Clunio</taxon>
    </lineage>
</organism>